<name>A0AAW8SX59_9ENTE</name>
<accession>A0AAW8SX59</accession>
<dbReference type="AlphaFoldDB" id="A0AAW8SX59"/>
<reference evidence="1" key="1">
    <citation type="submission" date="2023-03" db="EMBL/GenBank/DDBJ databases">
        <authorList>
            <person name="Shen W."/>
            <person name="Cai J."/>
        </authorList>
    </citation>
    <scope>NUCLEOTIDE SEQUENCE</scope>
    <source>
        <strain evidence="1">B646-2</strain>
    </source>
</reference>
<sequence length="272" mass="31928">MDKAADIQAILAHRYDQGWDYWTTEDRRLGKGAPFSCLESVEYLLELGMDPQEEILQQVAELIWDSWREPGEFKLYPKGAVFPCQTIPAATLLVRLGHEDDPRMKQTQEHLLSTRYEAGGWWCKKFYFGRGPETEFSNPLPTLNALELFRRTKFIEEAELDDAVEFLLHHWETKAPIGPCHYGIGTLFMQVEYPFRGYDLFYYLYVLSFYEKARQDVRFKEAFEALKEKTKDGQIIVERVVPKLRKLNFCKKDQTSDLATERYQEILDNLAI</sequence>
<dbReference type="RefSeq" id="WP_010746570.1">
    <property type="nucleotide sequence ID" value="NZ_BAAAXM010000040.1"/>
</dbReference>
<evidence type="ECO:0000313" key="1">
    <source>
        <dbReference type="EMBL" id="MDT2538726.1"/>
    </source>
</evidence>
<organism evidence="1 2">
    <name type="scientific">Enterococcus raffinosus</name>
    <dbReference type="NCBI Taxonomy" id="71452"/>
    <lineage>
        <taxon>Bacteria</taxon>
        <taxon>Bacillati</taxon>
        <taxon>Bacillota</taxon>
        <taxon>Bacilli</taxon>
        <taxon>Lactobacillales</taxon>
        <taxon>Enterococcaceae</taxon>
        <taxon>Enterococcus</taxon>
    </lineage>
</organism>
<dbReference type="EMBL" id="JARPXM010000010">
    <property type="protein sequence ID" value="MDT2538726.1"/>
    <property type="molecule type" value="Genomic_DNA"/>
</dbReference>
<proteinExistence type="predicted"/>
<dbReference type="Proteomes" id="UP001249240">
    <property type="component" value="Unassembled WGS sequence"/>
</dbReference>
<comment type="caution">
    <text evidence="1">The sequence shown here is derived from an EMBL/GenBank/DDBJ whole genome shotgun (WGS) entry which is preliminary data.</text>
</comment>
<gene>
    <name evidence="1" type="ORF">P7D78_11330</name>
</gene>
<dbReference type="SUPFAM" id="SSF48239">
    <property type="entry name" value="Terpenoid cyclases/Protein prenyltransferases"/>
    <property type="match status" value="1"/>
</dbReference>
<dbReference type="InterPro" id="IPR008930">
    <property type="entry name" value="Terpenoid_cyclase/PrenylTrfase"/>
</dbReference>
<protein>
    <submittedName>
        <fullName evidence="1">Prenyltransferase</fullName>
    </submittedName>
</protein>
<evidence type="ECO:0000313" key="2">
    <source>
        <dbReference type="Proteomes" id="UP001249240"/>
    </source>
</evidence>
<dbReference type="Gene3D" id="1.50.10.20">
    <property type="match status" value="1"/>
</dbReference>